<evidence type="ECO:0000313" key="12">
    <source>
        <dbReference type="Proteomes" id="UP000667349"/>
    </source>
</evidence>
<evidence type="ECO:0000256" key="8">
    <source>
        <dbReference type="SAM" id="Phobius"/>
    </source>
</evidence>
<evidence type="ECO:0000256" key="7">
    <source>
        <dbReference type="SAM" id="MobiDB-lite"/>
    </source>
</evidence>
<dbReference type="Pfam" id="PF00041">
    <property type="entry name" value="fn3"/>
    <property type="match status" value="1"/>
</dbReference>
<keyword evidence="4" id="KW-1015">Disulfide bond</keyword>
<feature type="non-terminal residue" evidence="11">
    <location>
        <position position="1"/>
    </location>
</feature>
<feature type="domain" description="Ig-like" evidence="9">
    <location>
        <begin position="259"/>
        <end position="348"/>
    </location>
</feature>
<comment type="caution">
    <text evidence="11">The sequence shown here is derived from an EMBL/GenBank/DDBJ whole genome shotgun (WGS) entry which is preliminary data.</text>
</comment>
<evidence type="ECO:0000259" key="9">
    <source>
        <dbReference type="PROSITE" id="PS50835"/>
    </source>
</evidence>
<feature type="domain" description="Fibronectin type-III" evidence="10">
    <location>
        <begin position="945"/>
        <end position="1039"/>
    </location>
</feature>
<feature type="compositionally biased region" description="Pro residues" evidence="7">
    <location>
        <begin position="1355"/>
        <end position="1365"/>
    </location>
</feature>
<feature type="domain" description="Ig-like" evidence="9">
    <location>
        <begin position="550"/>
        <end position="644"/>
    </location>
</feature>
<dbReference type="SMART" id="SM00409">
    <property type="entry name" value="IG"/>
    <property type="match status" value="9"/>
</dbReference>
<dbReference type="PROSITE" id="PS50853">
    <property type="entry name" value="FN3"/>
    <property type="match status" value="1"/>
</dbReference>
<feature type="region of interest" description="Disordered" evidence="7">
    <location>
        <begin position="1350"/>
        <end position="1412"/>
    </location>
</feature>
<dbReference type="InterPro" id="IPR007110">
    <property type="entry name" value="Ig-like_dom"/>
</dbReference>
<keyword evidence="8" id="KW-0812">Transmembrane</keyword>
<dbReference type="InterPro" id="IPR013783">
    <property type="entry name" value="Ig-like_fold"/>
</dbReference>
<dbReference type="Pfam" id="PF08205">
    <property type="entry name" value="C2-set_2"/>
    <property type="match status" value="1"/>
</dbReference>
<feature type="domain" description="Ig-like" evidence="9">
    <location>
        <begin position="18"/>
        <end position="115"/>
    </location>
</feature>
<keyword evidence="12" id="KW-1185">Reference proteome</keyword>
<dbReference type="SUPFAM" id="SSF49265">
    <property type="entry name" value="Fibronectin type III"/>
    <property type="match status" value="1"/>
</dbReference>
<dbReference type="SUPFAM" id="SSF48726">
    <property type="entry name" value="Immunoglobulin"/>
    <property type="match status" value="8"/>
</dbReference>
<dbReference type="Pfam" id="PF00047">
    <property type="entry name" value="ig"/>
    <property type="match status" value="1"/>
</dbReference>
<evidence type="ECO:0000256" key="1">
    <source>
        <dbReference type="ARBA" id="ARBA00004479"/>
    </source>
</evidence>
<dbReference type="GO" id="GO:0098609">
    <property type="term" value="P:cell-cell adhesion"/>
    <property type="evidence" value="ECO:0007669"/>
    <property type="project" value="TreeGrafter"/>
</dbReference>
<dbReference type="EMBL" id="JAANHZ010000569">
    <property type="protein sequence ID" value="KAG5309698.1"/>
    <property type="molecule type" value="Genomic_DNA"/>
</dbReference>
<dbReference type="InterPro" id="IPR013151">
    <property type="entry name" value="Immunoglobulin_dom"/>
</dbReference>
<dbReference type="GO" id="GO:0005886">
    <property type="term" value="C:plasma membrane"/>
    <property type="evidence" value="ECO:0007669"/>
    <property type="project" value="TreeGrafter"/>
</dbReference>
<sequence>MACRNAQVYRPSEEAQLPNRNHFYLSVTGEGQYFRVRPSNSSVLEGGEVTISCEVGNRVGTVQWVKDGFAYVIQQNGEIVGHPRLKLIGDQNAGIFNLKITDASLTDDGEYECQVGRYLRVKPIRASAHLIVTSPPQKVAISNHPKKQIIEVKVGESRRLECIVSAAKPAASIIWYRGNTQIKGGDTTIAAISIQGDKEKPGDTKELLKYDTHGSITIMPTADDNGMDYTCEASHPAIPIDRPMRATITLSVFYPPGPPYIEGYTEGETVQRGQNVELACRSRGGNPQAEIVWYRNDEKVTAAHRRGPGVSENVYSFIARAEDDKARYRCEVSNIMSVQPMKVHVDLTVLFAPAGVTITGPTEAKADDQVLITCTTENSNPPADIKWTVDGHNFESNASKTELAPNGGWITSSNVTFSINRKSRSIVVICHASNAKLTENVVGTHTINVIYPPSKLIVTGYEEGTTIVAGTVLKLMCTATAGNPLPTLTWYKNDRKVLGTVRQRNHAVSSELAILVNASDNNAHVRCEATNSATEIPLLKVLVLKVYFPPERVKINREPQDFHAGQEGRLICESSSSNPAAEMSWWKNGIPVPGTRNSTKPGLHGGYLSSVELTLDLTEDMNGEVYTCEAKNAELGRSSHDATTLDVLYKPIFSPLDPYELTGLEGEPFVISVSARGNPNTTEYTWTRDGLPLGSNGKRITAHGSTLNITRLDRHDAGTYICEALNKEGTTFYQLNLTVQYPAKIKRTSSSGIVYPPGIEAKLFCEVDGSPIGDEYVTWQKIGSNPELPGRYSTSFINRTSYLHIENPSQEDVGEYRCKVNNGIGNITSDPILFITNFKPEMTNTPLTRKAAANKGINVQLFCKARGSPLPHFTWIFNGKTLLPNATEDKYSITHSDLSELYSETTLTIYKVRSQDYGKYECLAQNKMGHSTENILLDVTSPPDKPSDLEIYNYTHDSVTLIWKRGFDGGLPTSHQIRWRQALDYEDRYHYLDVVPGEYKATISGLSLGTYYVFSVKAINEKGDSGFLPDLVKVQTLREAPPTELTSSENSSSYIIVIIITVSASACLLIAATIVFATIKSKKKVQRTGPNNEENLPDVLSEKGDFPMNYIYTLAATSVIIFIVNVFIMSWYIIRKRNKTRINKSQTADMYAPSTVNGDTMTGELSSMSDEKSDVNFDANDYVSLAKGNYPQDEGRKTAASTYLIDQTMQDFGKGGLEMQVHQGTLGRRSNHMQTSMNMDSPPQRTTASGTLSVSKSSYIGNPSPAPPNDVSFYSVEMDNGGRGYMSYDGNPSPAPPAIDPTGGPYYPSSMGSTGHIMGGHMTGASTGTLTRTRTLPRPVPPPDVTVMTAGTKSPIPPSVPPPPATFARAGTNNGGPHSHPHLHPPPPSCQNHPLSTFAATPSYSDIDGHLV</sequence>
<keyword evidence="6" id="KW-0393">Immunoglobulin domain</keyword>
<dbReference type="PROSITE" id="PS50835">
    <property type="entry name" value="IG_LIKE"/>
    <property type="match status" value="9"/>
</dbReference>
<dbReference type="GO" id="GO:0030154">
    <property type="term" value="P:cell differentiation"/>
    <property type="evidence" value="ECO:0007669"/>
    <property type="project" value="UniProtKB-ARBA"/>
</dbReference>
<dbReference type="GO" id="GO:0005911">
    <property type="term" value="C:cell-cell junction"/>
    <property type="evidence" value="ECO:0007669"/>
    <property type="project" value="TreeGrafter"/>
</dbReference>
<keyword evidence="3 8" id="KW-0472">Membrane</keyword>
<feature type="domain" description="Ig-like" evidence="9">
    <location>
        <begin position="353"/>
        <end position="448"/>
    </location>
</feature>
<evidence type="ECO:0000313" key="11">
    <source>
        <dbReference type="EMBL" id="KAG5309698.1"/>
    </source>
</evidence>
<evidence type="ECO:0000259" key="10">
    <source>
        <dbReference type="PROSITE" id="PS50853"/>
    </source>
</evidence>
<dbReference type="Pfam" id="PF13927">
    <property type="entry name" value="Ig_3"/>
    <property type="match status" value="4"/>
</dbReference>
<feature type="domain" description="Ig-like" evidence="9">
    <location>
        <begin position="840"/>
        <end position="940"/>
    </location>
</feature>
<feature type="transmembrane region" description="Helical" evidence="8">
    <location>
        <begin position="1054"/>
        <end position="1077"/>
    </location>
</feature>
<dbReference type="FunFam" id="2.60.40.10:FF:000032">
    <property type="entry name" value="palladin isoform X1"/>
    <property type="match status" value="1"/>
</dbReference>
<dbReference type="CDD" id="cd00063">
    <property type="entry name" value="FN3"/>
    <property type="match status" value="1"/>
</dbReference>
<dbReference type="Pfam" id="PF13895">
    <property type="entry name" value="Ig_2"/>
    <property type="match status" value="1"/>
</dbReference>
<dbReference type="GO" id="GO:0009653">
    <property type="term" value="P:anatomical structure morphogenesis"/>
    <property type="evidence" value="ECO:0007669"/>
    <property type="project" value="UniProtKB-ARBA"/>
</dbReference>
<dbReference type="InterPro" id="IPR036179">
    <property type="entry name" value="Ig-like_dom_sf"/>
</dbReference>
<feature type="transmembrane region" description="Helical" evidence="8">
    <location>
        <begin position="1110"/>
        <end position="1134"/>
    </location>
</feature>
<dbReference type="InterPro" id="IPR003598">
    <property type="entry name" value="Ig_sub2"/>
</dbReference>
<protein>
    <submittedName>
        <fullName evidence="11">NPHN protein</fullName>
    </submittedName>
</protein>
<gene>
    <name evidence="11" type="primary">Nphs1_1</name>
    <name evidence="11" type="ORF">G6Z75_0005897</name>
</gene>
<dbReference type="SMART" id="SM00408">
    <property type="entry name" value="IGc2"/>
    <property type="match status" value="8"/>
</dbReference>
<accession>A0A836EXL5</accession>
<dbReference type="InterPro" id="IPR051275">
    <property type="entry name" value="Cell_adhesion_signaling"/>
</dbReference>
<dbReference type="PANTHER" id="PTHR11640">
    <property type="entry name" value="NEPHRIN"/>
    <property type="match status" value="1"/>
</dbReference>
<dbReference type="FunFam" id="2.60.40.10:FF:000405">
    <property type="entry name" value="nephrin isoform X1"/>
    <property type="match status" value="1"/>
</dbReference>
<keyword evidence="2" id="KW-0677">Repeat</keyword>
<name>A0A836EXL5_9HYME</name>
<comment type="subcellular location">
    <subcellularLocation>
        <location evidence="1">Membrane</location>
        <topology evidence="1">Single-pass type I membrane protein</topology>
    </subcellularLocation>
</comment>
<feature type="non-terminal residue" evidence="11">
    <location>
        <position position="1412"/>
    </location>
</feature>
<reference evidence="11" key="1">
    <citation type="submission" date="2020-02" db="EMBL/GenBank/DDBJ databases">
        <title>Relaxed selection underlies rapid genomic changes in the transitions from sociality to social parasitism in ants.</title>
        <authorList>
            <person name="Bi X."/>
        </authorList>
    </citation>
    <scope>NUCLEOTIDE SEQUENCE</scope>
    <source>
        <strain evidence="11">BGI-DK2013a</strain>
        <tissue evidence="11">Whole body</tissue>
    </source>
</reference>
<evidence type="ECO:0000256" key="6">
    <source>
        <dbReference type="ARBA" id="ARBA00023319"/>
    </source>
</evidence>
<dbReference type="InterPro" id="IPR036116">
    <property type="entry name" value="FN3_sf"/>
</dbReference>
<feature type="domain" description="Ig-like" evidence="9">
    <location>
        <begin position="145"/>
        <end position="251"/>
    </location>
</feature>
<dbReference type="Gene3D" id="2.60.40.10">
    <property type="entry name" value="Immunoglobulins"/>
    <property type="match status" value="10"/>
</dbReference>
<keyword evidence="8" id="KW-1133">Transmembrane helix</keyword>
<evidence type="ECO:0000256" key="3">
    <source>
        <dbReference type="ARBA" id="ARBA00023136"/>
    </source>
</evidence>
<dbReference type="SMART" id="SM00060">
    <property type="entry name" value="FN3"/>
    <property type="match status" value="1"/>
</dbReference>
<dbReference type="PANTHER" id="PTHR11640:SF31">
    <property type="entry name" value="IRREGULAR CHIASM C-ROUGHEST PROTEIN-RELATED"/>
    <property type="match status" value="1"/>
</dbReference>
<feature type="compositionally biased region" description="Polar residues" evidence="7">
    <location>
        <begin position="1232"/>
        <end position="1250"/>
    </location>
</feature>
<dbReference type="CDD" id="cd00096">
    <property type="entry name" value="Ig"/>
    <property type="match status" value="2"/>
</dbReference>
<keyword evidence="5" id="KW-0325">Glycoprotein</keyword>
<evidence type="ECO:0000256" key="5">
    <source>
        <dbReference type="ARBA" id="ARBA00023180"/>
    </source>
</evidence>
<dbReference type="Pfam" id="PF07679">
    <property type="entry name" value="I-set"/>
    <property type="match status" value="2"/>
</dbReference>
<evidence type="ECO:0000256" key="4">
    <source>
        <dbReference type="ARBA" id="ARBA00023157"/>
    </source>
</evidence>
<organism evidence="11 12">
    <name type="scientific">Acromyrmex insinuator</name>
    <dbReference type="NCBI Taxonomy" id="230686"/>
    <lineage>
        <taxon>Eukaryota</taxon>
        <taxon>Metazoa</taxon>
        <taxon>Ecdysozoa</taxon>
        <taxon>Arthropoda</taxon>
        <taxon>Hexapoda</taxon>
        <taxon>Insecta</taxon>
        <taxon>Pterygota</taxon>
        <taxon>Neoptera</taxon>
        <taxon>Endopterygota</taxon>
        <taxon>Hymenoptera</taxon>
        <taxon>Apocrita</taxon>
        <taxon>Aculeata</taxon>
        <taxon>Formicoidea</taxon>
        <taxon>Formicidae</taxon>
        <taxon>Myrmicinae</taxon>
        <taxon>Acromyrmex</taxon>
    </lineage>
</organism>
<dbReference type="InterPro" id="IPR013098">
    <property type="entry name" value="Ig_I-set"/>
</dbReference>
<dbReference type="InterPro" id="IPR003599">
    <property type="entry name" value="Ig_sub"/>
</dbReference>
<feature type="domain" description="Ig-like" evidence="9">
    <location>
        <begin position="651"/>
        <end position="738"/>
    </location>
</feature>
<dbReference type="InterPro" id="IPR013162">
    <property type="entry name" value="CD80_C2-set"/>
</dbReference>
<feature type="compositionally biased region" description="Polar residues" evidence="7">
    <location>
        <begin position="1390"/>
        <end position="1404"/>
    </location>
</feature>
<feature type="region of interest" description="Disordered" evidence="7">
    <location>
        <begin position="1231"/>
        <end position="1250"/>
    </location>
</feature>
<dbReference type="GO" id="GO:0050839">
    <property type="term" value="F:cell adhesion molecule binding"/>
    <property type="evidence" value="ECO:0007669"/>
    <property type="project" value="TreeGrafter"/>
</dbReference>
<dbReference type="Proteomes" id="UP000667349">
    <property type="component" value="Unassembled WGS sequence"/>
</dbReference>
<proteinExistence type="predicted"/>
<dbReference type="InterPro" id="IPR003961">
    <property type="entry name" value="FN3_dom"/>
</dbReference>
<feature type="domain" description="Ig-like" evidence="9">
    <location>
        <begin position="453"/>
        <end position="543"/>
    </location>
</feature>
<feature type="domain" description="Ig-like" evidence="9">
    <location>
        <begin position="742"/>
        <end position="834"/>
    </location>
</feature>
<evidence type="ECO:0000256" key="2">
    <source>
        <dbReference type="ARBA" id="ARBA00022737"/>
    </source>
</evidence>